<dbReference type="PRINTS" id="PR00344">
    <property type="entry name" value="BCTRLSENSOR"/>
</dbReference>
<dbReference type="EMBL" id="QPJD01000007">
    <property type="protein sequence ID" value="RCW47838.1"/>
    <property type="molecule type" value="Genomic_DNA"/>
</dbReference>
<dbReference type="PANTHER" id="PTHR43065:SF34">
    <property type="entry name" value="SPORULATION KINASE A"/>
    <property type="match status" value="1"/>
</dbReference>
<evidence type="ECO:0000259" key="12">
    <source>
        <dbReference type="PROSITE" id="PS50924"/>
    </source>
</evidence>
<gene>
    <name evidence="13" type="ORF">DFP97_10737</name>
</gene>
<name>A0A368W0G8_9BACL</name>
<comment type="catalytic activity">
    <reaction evidence="1">
        <text>ATP + protein L-histidine = ADP + protein N-phospho-L-histidine.</text>
        <dbReference type="EC" id="2.7.13.3"/>
    </reaction>
</comment>
<sequence length="585" mass="66015">MNHPIFHGNPYYLILSLFIMCYASYTMLSMIEQLKPRERVDSFNWMAGGAAVFGLGLWTMHIISLLSSDYMIVINWSMLLVLIACAAITYLSILQLKKEEFTKGRFALSAIMMAIGANLLQYLSMLSGSFIAFEMNWLLFALSFLVSLAGTYLAFYLLGKKQVKYKLKSSLVLGLSNMIMHQLGMQALTVEYRDILSTDKLNDYLLLLAFMLGVATLLILSFSLTTRFASNKYNQIDLRYKLLVENSMDTIALISGGKWEYMNRAGIRMFEVQSEKDIIGMDIYSLLDEKHHSEMAAWLETVQDDEAAPIKPIELQWRTVQGKLLHTEIVRASTTFSGKQIEQVIIRDISERKKNEELLINSEKLYVAGQLAAGIAHEIRNPLTSLKGFLQLIASGRGNKEDFYDIMKSELVRIESIVSELLMLSKPQIYELAFKDARQMMTETVNLLETQAILHNVIIEFHAGDKPLWVMGVENQLKQVFINVIKNAIEAMQNGGVVKISMSHDEDGTVNIRIQDQGSGISKEQLSKIGQPFYTTKDKGTGLGLMVTYKIVDNHKGQITAESEIGTGTTFIIRLPYYEQPIPSG</sequence>
<dbReference type="AlphaFoldDB" id="A0A368W0G8"/>
<dbReference type="InterPro" id="IPR036890">
    <property type="entry name" value="HATPase_C_sf"/>
</dbReference>
<feature type="transmembrane region" description="Helical" evidence="10">
    <location>
        <begin position="72"/>
        <end position="94"/>
    </location>
</feature>
<evidence type="ECO:0000256" key="3">
    <source>
        <dbReference type="ARBA" id="ARBA00022553"/>
    </source>
</evidence>
<evidence type="ECO:0000259" key="11">
    <source>
        <dbReference type="PROSITE" id="PS50109"/>
    </source>
</evidence>
<keyword evidence="14" id="KW-1185">Reference proteome</keyword>
<dbReference type="Proteomes" id="UP000252415">
    <property type="component" value="Unassembled WGS sequence"/>
</dbReference>
<dbReference type="EC" id="2.7.13.3" evidence="2"/>
<dbReference type="NCBIfam" id="TIGR00229">
    <property type="entry name" value="sensory_box"/>
    <property type="match status" value="1"/>
</dbReference>
<evidence type="ECO:0000256" key="9">
    <source>
        <dbReference type="ARBA" id="ARBA00023012"/>
    </source>
</evidence>
<keyword evidence="8" id="KW-0749">Sporulation</keyword>
<dbReference type="SMART" id="SM00388">
    <property type="entry name" value="HisKA"/>
    <property type="match status" value="1"/>
</dbReference>
<dbReference type="GO" id="GO:0006355">
    <property type="term" value="P:regulation of DNA-templated transcription"/>
    <property type="evidence" value="ECO:0007669"/>
    <property type="project" value="InterPro"/>
</dbReference>
<keyword evidence="9" id="KW-0902">Two-component regulatory system</keyword>
<dbReference type="GO" id="GO:0016020">
    <property type="term" value="C:membrane"/>
    <property type="evidence" value="ECO:0007669"/>
    <property type="project" value="UniProtKB-UniRule"/>
</dbReference>
<evidence type="ECO:0000256" key="10">
    <source>
        <dbReference type="PROSITE-ProRule" id="PRU00244"/>
    </source>
</evidence>
<accession>A0A368W0G8</accession>
<keyword evidence="10" id="KW-1133">Transmembrane helix</keyword>
<dbReference type="PANTHER" id="PTHR43065">
    <property type="entry name" value="SENSOR HISTIDINE KINASE"/>
    <property type="match status" value="1"/>
</dbReference>
<evidence type="ECO:0000256" key="5">
    <source>
        <dbReference type="ARBA" id="ARBA00022741"/>
    </source>
</evidence>
<dbReference type="Gene3D" id="3.30.450.20">
    <property type="entry name" value="PAS domain"/>
    <property type="match status" value="1"/>
</dbReference>
<dbReference type="OrthoDB" id="9815750at2"/>
<dbReference type="InterPro" id="IPR004358">
    <property type="entry name" value="Sig_transdc_His_kin-like_C"/>
</dbReference>
<keyword evidence="4" id="KW-0808">Transferase</keyword>
<dbReference type="Pfam" id="PF00512">
    <property type="entry name" value="HisKA"/>
    <property type="match status" value="1"/>
</dbReference>
<dbReference type="InterPro" id="IPR005330">
    <property type="entry name" value="MHYT_dom"/>
</dbReference>
<dbReference type="PROSITE" id="PS50924">
    <property type="entry name" value="MHYT"/>
    <property type="match status" value="1"/>
</dbReference>
<dbReference type="InterPro" id="IPR005467">
    <property type="entry name" value="His_kinase_dom"/>
</dbReference>
<dbReference type="FunFam" id="1.10.287.130:FF:000040">
    <property type="entry name" value="PAS domain-containing sensor histidine kinase"/>
    <property type="match status" value="1"/>
</dbReference>
<dbReference type="InterPro" id="IPR013767">
    <property type="entry name" value="PAS_fold"/>
</dbReference>
<keyword evidence="7" id="KW-0067">ATP-binding</keyword>
<evidence type="ECO:0000256" key="8">
    <source>
        <dbReference type="ARBA" id="ARBA00022969"/>
    </source>
</evidence>
<evidence type="ECO:0000256" key="1">
    <source>
        <dbReference type="ARBA" id="ARBA00000085"/>
    </source>
</evidence>
<dbReference type="SMART" id="SM00387">
    <property type="entry name" value="HATPase_c"/>
    <property type="match status" value="1"/>
</dbReference>
<dbReference type="Pfam" id="PF00989">
    <property type="entry name" value="PAS"/>
    <property type="match status" value="1"/>
</dbReference>
<dbReference type="Gene3D" id="1.10.287.130">
    <property type="match status" value="1"/>
</dbReference>
<dbReference type="SUPFAM" id="SSF55785">
    <property type="entry name" value="PYP-like sensor domain (PAS domain)"/>
    <property type="match status" value="1"/>
</dbReference>
<dbReference type="SMART" id="SM00091">
    <property type="entry name" value="PAS"/>
    <property type="match status" value="1"/>
</dbReference>
<dbReference type="RefSeq" id="WP_114380255.1">
    <property type="nucleotide sequence ID" value="NZ_QPJD01000007.1"/>
</dbReference>
<feature type="transmembrane region" description="Helical" evidence="10">
    <location>
        <begin position="43"/>
        <end position="66"/>
    </location>
</feature>
<keyword evidence="10" id="KW-0812">Transmembrane</keyword>
<dbReference type="InterPro" id="IPR003661">
    <property type="entry name" value="HisK_dim/P_dom"/>
</dbReference>
<feature type="transmembrane region" description="Helical" evidence="10">
    <location>
        <begin position="137"/>
        <end position="159"/>
    </location>
</feature>
<dbReference type="CDD" id="cd00082">
    <property type="entry name" value="HisKA"/>
    <property type="match status" value="1"/>
</dbReference>
<dbReference type="GO" id="GO:0030435">
    <property type="term" value="P:sporulation resulting in formation of a cellular spore"/>
    <property type="evidence" value="ECO:0007669"/>
    <property type="project" value="UniProtKB-KW"/>
</dbReference>
<dbReference type="SUPFAM" id="SSF55874">
    <property type="entry name" value="ATPase domain of HSP90 chaperone/DNA topoisomerase II/histidine kinase"/>
    <property type="match status" value="1"/>
</dbReference>
<dbReference type="InterPro" id="IPR035965">
    <property type="entry name" value="PAS-like_dom_sf"/>
</dbReference>
<organism evidence="13 14">
    <name type="scientific">Paenibacillus prosopidis</name>
    <dbReference type="NCBI Taxonomy" id="630520"/>
    <lineage>
        <taxon>Bacteria</taxon>
        <taxon>Bacillati</taxon>
        <taxon>Bacillota</taxon>
        <taxon>Bacilli</taxon>
        <taxon>Bacillales</taxon>
        <taxon>Paenibacillaceae</taxon>
        <taxon>Paenibacillus</taxon>
    </lineage>
</organism>
<dbReference type="PROSITE" id="PS50109">
    <property type="entry name" value="HIS_KIN"/>
    <property type="match status" value="1"/>
</dbReference>
<dbReference type="Gene3D" id="3.30.565.10">
    <property type="entry name" value="Histidine kinase-like ATPase, C-terminal domain"/>
    <property type="match status" value="1"/>
</dbReference>
<proteinExistence type="predicted"/>
<feature type="transmembrane region" description="Helical" evidence="10">
    <location>
        <begin position="204"/>
        <end position="224"/>
    </location>
</feature>
<dbReference type="InterPro" id="IPR036097">
    <property type="entry name" value="HisK_dim/P_sf"/>
</dbReference>
<keyword evidence="5" id="KW-0547">Nucleotide-binding</keyword>
<evidence type="ECO:0000256" key="7">
    <source>
        <dbReference type="ARBA" id="ARBA00022840"/>
    </source>
</evidence>
<feature type="domain" description="MHYT" evidence="12">
    <location>
        <begin position="8"/>
        <end position="191"/>
    </location>
</feature>
<protein>
    <recommendedName>
        <fullName evidence="2">histidine kinase</fullName>
        <ecNumber evidence="2">2.7.13.3</ecNumber>
    </recommendedName>
</protein>
<dbReference type="GO" id="GO:0000155">
    <property type="term" value="F:phosphorelay sensor kinase activity"/>
    <property type="evidence" value="ECO:0007669"/>
    <property type="project" value="InterPro"/>
</dbReference>
<dbReference type="InterPro" id="IPR003594">
    <property type="entry name" value="HATPase_dom"/>
</dbReference>
<dbReference type="GO" id="GO:0005524">
    <property type="term" value="F:ATP binding"/>
    <property type="evidence" value="ECO:0007669"/>
    <property type="project" value="UniProtKB-KW"/>
</dbReference>
<comment type="caution">
    <text evidence="13">The sequence shown here is derived from an EMBL/GenBank/DDBJ whole genome shotgun (WGS) entry which is preliminary data.</text>
</comment>
<dbReference type="Pfam" id="PF02518">
    <property type="entry name" value="HATPase_c"/>
    <property type="match status" value="1"/>
</dbReference>
<keyword evidence="6" id="KW-0418">Kinase</keyword>
<evidence type="ECO:0000256" key="2">
    <source>
        <dbReference type="ARBA" id="ARBA00012438"/>
    </source>
</evidence>
<evidence type="ECO:0000313" key="13">
    <source>
        <dbReference type="EMBL" id="RCW47838.1"/>
    </source>
</evidence>
<dbReference type="SUPFAM" id="SSF47384">
    <property type="entry name" value="Homodimeric domain of signal transducing histidine kinase"/>
    <property type="match status" value="1"/>
</dbReference>
<feature type="domain" description="Histidine kinase" evidence="11">
    <location>
        <begin position="374"/>
        <end position="579"/>
    </location>
</feature>
<reference evidence="13 14" key="1">
    <citation type="submission" date="2018-07" db="EMBL/GenBank/DDBJ databases">
        <title>Genomic Encyclopedia of Type Strains, Phase III (KMG-III): the genomes of soil and plant-associated and newly described type strains.</title>
        <authorList>
            <person name="Whitman W."/>
        </authorList>
    </citation>
    <scope>NUCLEOTIDE SEQUENCE [LARGE SCALE GENOMIC DNA]</scope>
    <source>
        <strain evidence="13 14">CECT 7506</strain>
    </source>
</reference>
<evidence type="ECO:0000256" key="4">
    <source>
        <dbReference type="ARBA" id="ARBA00022679"/>
    </source>
</evidence>
<feature type="transmembrane region" description="Helical" evidence="10">
    <location>
        <begin position="12"/>
        <end position="31"/>
    </location>
</feature>
<evidence type="ECO:0000313" key="14">
    <source>
        <dbReference type="Proteomes" id="UP000252415"/>
    </source>
</evidence>
<dbReference type="InterPro" id="IPR000014">
    <property type="entry name" value="PAS"/>
</dbReference>
<feature type="transmembrane region" description="Helical" evidence="10">
    <location>
        <begin position="106"/>
        <end position="125"/>
    </location>
</feature>
<keyword evidence="3" id="KW-0597">Phosphoprotein</keyword>
<evidence type="ECO:0000256" key="6">
    <source>
        <dbReference type="ARBA" id="ARBA00022777"/>
    </source>
</evidence>
<keyword evidence="10" id="KW-0472">Membrane</keyword>